<evidence type="ECO:0000313" key="2">
    <source>
        <dbReference type="Proteomes" id="UP001597560"/>
    </source>
</evidence>
<reference evidence="2" key="1">
    <citation type="journal article" date="2019" name="Int. J. Syst. Evol. Microbiol.">
        <title>The Global Catalogue of Microorganisms (GCM) 10K type strain sequencing project: providing services to taxonomists for standard genome sequencing and annotation.</title>
        <authorList>
            <consortium name="The Broad Institute Genomics Platform"/>
            <consortium name="The Broad Institute Genome Sequencing Center for Infectious Disease"/>
            <person name="Wu L."/>
            <person name="Ma J."/>
        </authorList>
    </citation>
    <scope>NUCLEOTIDE SEQUENCE [LARGE SCALE GENOMIC DNA]</scope>
    <source>
        <strain evidence="2">KCTC 23098</strain>
    </source>
</reference>
<evidence type="ECO:0008006" key="3">
    <source>
        <dbReference type="Google" id="ProtNLM"/>
    </source>
</evidence>
<evidence type="ECO:0000313" key="1">
    <source>
        <dbReference type="EMBL" id="MFD2961608.1"/>
    </source>
</evidence>
<gene>
    <name evidence="1" type="ORF">ACFS6J_07425</name>
</gene>
<accession>A0ABW6AZI6</accession>
<keyword evidence="2" id="KW-1185">Reference proteome</keyword>
<dbReference type="EMBL" id="JBHUPA010000002">
    <property type="protein sequence ID" value="MFD2961608.1"/>
    <property type="molecule type" value="Genomic_DNA"/>
</dbReference>
<protein>
    <recommendedName>
        <fullName evidence="3">Phage terminase large subunit-like protein</fullName>
    </recommendedName>
</protein>
<dbReference type="RefSeq" id="WP_377609833.1">
    <property type="nucleotide sequence ID" value="NZ_JBHUPA010000002.1"/>
</dbReference>
<dbReference type="Proteomes" id="UP001597560">
    <property type="component" value="Unassembled WGS sequence"/>
</dbReference>
<name>A0ABW6AZI6_9SPHI</name>
<sequence>MKTKGFPNISLHHVRAEQCNRKLSFFVKEFWNVIIHDDLVWNWHMEALCNEIQAASERVFKRLPKLHDIIVNIPPGTSKTTIISVMGTAWDFSRAPWIREFVGSYSDSAVMGISDNIRLIMRSEKYRTYFPKTIIRRDKDAGHNFKTTENGEFYAFTVGGTLTSKHADILKIDDPLNPKQAASAAELLKTNDFFDKTLPSRKTNKDVTVTELVMQRLDYNDPTGHLLKKKGEKIHHICLPGTLSDHVKPEKYKQCYINGLLDPYRLGTTVLADLKLDLGSEAYAGQIDQVPSPPGGIIWQKWLIEIPDAQFPSPSELDNYGSHWDTALTKDEENAASAHVTGGKKGVNSYIDWVDWRYLEFPELIAWMKTIPPTHYIEAKASGKSAKQTLKNMGIPAVEIKVDGGADKIARNKMATPFAEAGLVFIRKSQADKLYHDADQGILKFPKVKKDVADALAQFILFHHGKKKPGKSRASF</sequence>
<comment type="caution">
    <text evidence="1">The sequence shown here is derived from an EMBL/GenBank/DDBJ whole genome shotgun (WGS) entry which is preliminary data.</text>
</comment>
<proteinExistence type="predicted"/>
<organism evidence="1 2">
    <name type="scientific">Olivibacter jilunii</name>
    <dbReference type="NCBI Taxonomy" id="985016"/>
    <lineage>
        <taxon>Bacteria</taxon>
        <taxon>Pseudomonadati</taxon>
        <taxon>Bacteroidota</taxon>
        <taxon>Sphingobacteriia</taxon>
        <taxon>Sphingobacteriales</taxon>
        <taxon>Sphingobacteriaceae</taxon>
        <taxon>Olivibacter</taxon>
    </lineage>
</organism>